<keyword evidence="6" id="KW-1185">Reference proteome</keyword>
<proteinExistence type="predicted"/>
<feature type="region of interest" description="Disordered" evidence="3">
    <location>
        <begin position="956"/>
        <end position="997"/>
    </location>
</feature>
<dbReference type="Pfam" id="PF17862">
    <property type="entry name" value="AAA_lid_3"/>
    <property type="match status" value="1"/>
</dbReference>
<gene>
    <name evidence="5" type="ORF">CVIRNUC_002054</name>
</gene>
<feature type="compositionally biased region" description="Low complexity" evidence="3">
    <location>
        <begin position="102"/>
        <end position="122"/>
    </location>
</feature>
<dbReference type="Gene3D" id="3.40.50.300">
    <property type="entry name" value="P-loop containing nucleotide triphosphate hydrolases"/>
    <property type="match status" value="1"/>
</dbReference>
<dbReference type="InterPro" id="IPR003593">
    <property type="entry name" value="AAA+_ATPase"/>
</dbReference>
<keyword evidence="1" id="KW-0645">Protease</keyword>
<dbReference type="SUPFAM" id="SSF140990">
    <property type="entry name" value="FtsH protease domain-like"/>
    <property type="match status" value="1"/>
</dbReference>
<comment type="caution">
    <text evidence="5">The sequence shown here is derived from an EMBL/GenBank/DDBJ whole genome shotgun (WGS) entry which is preliminary data.</text>
</comment>
<name>A0AAV1HVC6_9CHLO</name>
<dbReference type="SUPFAM" id="SSF52540">
    <property type="entry name" value="P-loop containing nucleoside triphosphate hydrolases"/>
    <property type="match status" value="1"/>
</dbReference>
<evidence type="ECO:0000259" key="4">
    <source>
        <dbReference type="SMART" id="SM00382"/>
    </source>
</evidence>
<reference evidence="5 6" key="1">
    <citation type="submission" date="2023-10" db="EMBL/GenBank/DDBJ databases">
        <authorList>
            <person name="Maclean D."/>
            <person name="Macfadyen A."/>
        </authorList>
    </citation>
    <scope>NUCLEOTIDE SEQUENCE [LARGE SCALE GENOMIC DNA]</scope>
</reference>
<dbReference type="AlphaFoldDB" id="A0AAV1HVC6"/>
<dbReference type="PANTHER" id="PTHR23076:SF37">
    <property type="entry name" value="ATP-DEPENDENT ZINC METALLOPROTEASE FTSH 4, MITOCHONDRIAL"/>
    <property type="match status" value="1"/>
</dbReference>
<protein>
    <recommendedName>
        <fullName evidence="4">AAA+ ATPase domain-containing protein</fullName>
    </recommendedName>
</protein>
<dbReference type="InterPro" id="IPR027417">
    <property type="entry name" value="P-loop_NTPase"/>
</dbReference>
<dbReference type="GO" id="GO:0009507">
    <property type="term" value="C:chloroplast"/>
    <property type="evidence" value="ECO:0007669"/>
    <property type="project" value="TreeGrafter"/>
</dbReference>
<dbReference type="FunFam" id="3.40.50.300:FF:002568">
    <property type="entry name" value="Cell division protein (FtsH)"/>
    <property type="match status" value="1"/>
</dbReference>
<dbReference type="InterPro" id="IPR037219">
    <property type="entry name" value="Peptidase_M41-like"/>
</dbReference>
<accession>A0AAV1HVC6</accession>
<dbReference type="Gene3D" id="1.20.58.760">
    <property type="entry name" value="Peptidase M41"/>
    <property type="match status" value="1"/>
</dbReference>
<dbReference type="GO" id="GO:0004176">
    <property type="term" value="F:ATP-dependent peptidase activity"/>
    <property type="evidence" value="ECO:0007669"/>
    <property type="project" value="InterPro"/>
</dbReference>
<dbReference type="GO" id="GO:0045037">
    <property type="term" value="P:protein import into chloroplast stroma"/>
    <property type="evidence" value="ECO:0007669"/>
    <property type="project" value="TreeGrafter"/>
</dbReference>
<evidence type="ECO:0000256" key="3">
    <source>
        <dbReference type="SAM" id="MobiDB-lite"/>
    </source>
</evidence>
<feature type="domain" description="AAA+ ATPase" evidence="4">
    <location>
        <begin position="391"/>
        <end position="531"/>
    </location>
</feature>
<dbReference type="GO" id="GO:0006508">
    <property type="term" value="P:proteolysis"/>
    <property type="evidence" value="ECO:0007669"/>
    <property type="project" value="UniProtKB-KW"/>
</dbReference>
<dbReference type="PANTHER" id="PTHR23076">
    <property type="entry name" value="METALLOPROTEASE M41 FTSH"/>
    <property type="match status" value="1"/>
</dbReference>
<dbReference type="GO" id="GO:0005524">
    <property type="term" value="F:ATP binding"/>
    <property type="evidence" value="ECO:0007669"/>
    <property type="project" value="InterPro"/>
</dbReference>
<evidence type="ECO:0000313" key="6">
    <source>
        <dbReference type="Proteomes" id="UP001314263"/>
    </source>
</evidence>
<evidence type="ECO:0000256" key="1">
    <source>
        <dbReference type="ARBA" id="ARBA00022670"/>
    </source>
</evidence>
<sequence length="997" mass="109594">MTLIPCHAQNGPLYCVGPCRERQAAEFISGAAMRVPSPTGQVRRPLLTTTRLIFMQRSGIPRAGQPGCLSGRRSHAAKASRRLQELACQDRPAGRPEPELCSPSTSYSPSSQGPGAETASASGAGAPMAALSLSNLSFGKAKKQFNSVKDRIYYGDILPPVGSQELSYARFMDFMHDKRVKRVIILADGKVAMVEVPVEGYASKLEEARFNRQDEEIMHAPQRPEESMEKYRYYVELPGDFWENSEFMQELKLNIAPARGRDGRVAYRDMLQVGQVHTELLVMDPGDSNVWLNQYSSQLLPIVALVALRVFVGLGDAFLRLVTKPKKDPMQELAEEFGRHRAREFNVGVERRDTGVRFEDVAGIDDVKADIEEVMKMILGDAEYRAMGARPPRGILLEGPPGTGKTYLAKAMAGSSDVAFFSANGSEFVEMFEGVAAARIRDLFSVARKNTPAIVFIDEIDAIGKARGAGGGDAGTQEREQGLMQMLYEMDGFESNKGVLVVGATNRVTLLDDALLRKGRFDMTIYMGRPSTNNRFKILQVHAKDKPIPREGDAVWQSDALLHRTAELTIGMAGADLANLLNEASILMVRKDQAQIDMSMIQEAMDKRRLGLPNPSLPPSDAKTHMATVQAARAVASCLTPGLPPLVHVSIQPRGQHMSRITFLPQEFGKHGDEYHRLYAGYPSGTYKVNAVEMSKPLAPYEMLCGLLVPLYVPRATEEVLYGRRGVTLQTSREVSRAGDLADWLVRKSLMHPTLRSHPVMLDMEMGGYDDPTTRGMAPRFEDLTLQLQRAAYQRALRLVRQRRAVIEQVGRELMQPNEQGLEQVEGHRIVELLQATPLEPLAEDEGAASNGTGPPQPRVAKQAPLSGGATFSAGLGRSGVACFSMSAGPEPGIDWQALSVEDQALRVAAEVVVGRSDLRDLTALGMPRIDADEVQKALESPDVIERLRAVRRFGRSMSSETPPFPPAEPSEPTYQGAWLEDWVPEPPQGSTEVLLR</sequence>
<evidence type="ECO:0000313" key="5">
    <source>
        <dbReference type="EMBL" id="CAK0751258.1"/>
    </source>
</evidence>
<keyword evidence="2" id="KW-0378">Hydrolase</keyword>
<feature type="region of interest" description="Disordered" evidence="3">
    <location>
        <begin position="80"/>
        <end position="122"/>
    </location>
</feature>
<dbReference type="SMART" id="SM00382">
    <property type="entry name" value="AAA"/>
    <property type="match status" value="1"/>
</dbReference>
<feature type="region of interest" description="Disordered" evidence="3">
    <location>
        <begin position="844"/>
        <end position="865"/>
    </location>
</feature>
<dbReference type="GO" id="GO:0016887">
    <property type="term" value="F:ATP hydrolysis activity"/>
    <property type="evidence" value="ECO:0007669"/>
    <property type="project" value="InterPro"/>
</dbReference>
<organism evidence="5 6">
    <name type="scientific">Coccomyxa viridis</name>
    <dbReference type="NCBI Taxonomy" id="1274662"/>
    <lineage>
        <taxon>Eukaryota</taxon>
        <taxon>Viridiplantae</taxon>
        <taxon>Chlorophyta</taxon>
        <taxon>core chlorophytes</taxon>
        <taxon>Trebouxiophyceae</taxon>
        <taxon>Trebouxiophyceae incertae sedis</taxon>
        <taxon>Coccomyxaceae</taxon>
        <taxon>Coccomyxa</taxon>
    </lineage>
</organism>
<dbReference type="InterPro" id="IPR003959">
    <property type="entry name" value="ATPase_AAA_core"/>
</dbReference>
<dbReference type="EMBL" id="CAUYUE010000003">
    <property type="protein sequence ID" value="CAK0751258.1"/>
    <property type="molecule type" value="Genomic_DNA"/>
</dbReference>
<dbReference type="Proteomes" id="UP001314263">
    <property type="component" value="Unassembled WGS sequence"/>
</dbReference>
<dbReference type="Pfam" id="PF00004">
    <property type="entry name" value="AAA"/>
    <property type="match status" value="1"/>
</dbReference>
<dbReference type="GO" id="GO:0004222">
    <property type="term" value="F:metalloendopeptidase activity"/>
    <property type="evidence" value="ECO:0007669"/>
    <property type="project" value="InterPro"/>
</dbReference>
<dbReference type="PROSITE" id="PS00674">
    <property type="entry name" value="AAA"/>
    <property type="match status" value="1"/>
</dbReference>
<evidence type="ECO:0000256" key="2">
    <source>
        <dbReference type="ARBA" id="ARBA00022801"/>
    </source>
</evidence>
<dbReference type="Gene3D" id="1.10.8.60">
    <property type="match status" value="1"/>
</dbReference>
<dbReference type="InterPro" id="IPR003960">
    <property type="entry name" value="ATPase_AAA_CS"/>
</dbReference>
<dbReference type="InterPro" id="IPR041569">
    <property type="entry name" value="AAA_lid_3"/>
</dbReference>